<reference evidence="1" key="2">
    <citation type="submission" date="2025-09" db="UniProtKB">
        <authorList>
            <consortium name="EnsemblPlants"/>
        </authorList>
    </citation>
    <scope>IDENTIFICATION</scope>
</reference>
<organism evidence="1 2">
    <name type="scientific">Avena sativa</name>
    <name type="common">Oat</name>
    <dbReference type="NCBI Taxonomy" id="4498"/>
    <lineage>
        <taxon>Eukaryota</taxon>
        <taxon>Viridiplantae</taxon>
        <taxon>Streptophyta</taxon>
        <taxon>Embryophyta</taxon>
        <taxon>Tracheophyta</taxon>
        <taxon>Spermatophyta</taxon>
        <taxon>Magnoliopsida</taxon>
        <taxon>Liliopsida</taxon>
        <taxon>Poales</taxon>
        <taxon>Poaceae</taxon>
        <taxon>BOP clade</taxon>
        <taxon>Pooideae</taxon>
        <taxon>Poodae</taxon>
        <taxon>Poeae</taxon>
        <taxon>Poeae Chloroplast Group 1 (Aveneae type)</taxon>
        <taxon>Aveninae</taxon>
        <taxon>Avena</taxon>
    </lineage>
</organism>
<sequence>MVGFRFLLLPLHDFIVREGGLRLTYAVVVLQPLAPDWEGFPGQLAESIKASYAERSYQGAPEYQCRNCGAAFWWEERVKSASAEELRRVVYNLCCKGGKVYIPPFKKPPPFLSGLMLFDGDRRAKHFVSKIRQYNCLFSFTSMGAKIDRSVNNTCGPNIFKIQGAVCHRMGSLLPERSDAPGAIGGREPPKFAELYIYDTTNEVRNRISAVNPDNDKKKDPDPVIVAGITDAVGHGFVDGGDIGKSIILPSSHTGGRRYFQENFQDALAVARVYGAPDLFSTFTCNPKWPEITEALLLEPGQRASDRADLAVRVYNMKLNEYLDDIKSGRAYGPIKAVLHTVEFQKRGLPHAHIIIWLKRLDTEIPISPLSELNPTSRDWTIHVYVSRLWQHRGSVDDGPIKHTDMVFLDAQGSHMYGEISPLLVPDFIERIREGKVYELRKFLVCQKKNYFRPVEGDFMIRFGRYTTVRELNDNIMDYPLCTYALTPIDDLPAPADLPESFTDVVGVITGVSPTSQFHSASRSTPSTKRIVYLSDLSGFEISDGPVVVLFVGTLVKPFEGRRGLSGSASCRWYINEDLPEINELLDQLKDKVPAVRGITLQCQTVTEISAQVDLETKTVAELAALDIYDHKQSKFYCTVVITKLSPGERWWFHACSACGKGTIPYGAAYRCSNTECRATRGAPRYRACYLGSDGTGEIEFVFFEKTGRELIGKPVLTLIRASAPNAMSVDEAIQFARTDQRIPRELASVVLKKYRLVVSVSSKSFLPESMVNSYQVHRVEVQQGRHPRSPALGRRLGLAMASTNSSAGTSGLSPAGQALTDDLLLSQATSLGTSTPLSDPPDGSMVDSESLQLPSAPSSVTKPTIPLGDKDKLVSDVHRALFTDDSPERESETTAASPLQLQHKEMSQLQTDEVPLPAVVATHVPPAPATADSTNKTFTGRKRQLSLKAQAAVADGSLKKKKN</sequence>
<evidence type="ECO:0000313" key="2">
    <source>
        <dbReference type="Proteomes" id="UP001732700"/>
    </source>
</evidence>
<name>A0ACD5Z7R2_AVESA</name>
<protein>
    <submittedName>
        <fullName evidence="1">Uncharacterized protein</fullName>
    </submittedName>
</protein>
<dbReference type="Proteomes" id="UP001732700">
    <property type="component" value="Chromosome 6C"/>
</dbReference>
<keyword evidence="2" id="KW-1185">Reference proteome</keyword>
<proteinExistence type="predicted"/>
<accession>A0ACD5Z7R2</accession>
<evidence type="ECO:0000313" key="1">
    <source>
        <dbReference type="EnsemblPlants" id="AVESA.00010b.r2.6CG1143630.1.CDS"/>
    </source>
</evidence>
<dbReference type="EnsemblPlants" id="AVESA.00010b.r2.6CG1143630.1">
    <property type="protein sequence ID" value="AVESA.00010b.r2.6CG1143630.1.CDS"/>
    <property type="gene ID" value="AVESA.00010b.r2.6CG1143630"/>
</dbReference>
<reference evidence="1" key="1">
    <citation type="submission" date="2021-05" db="EMBL/GenBank/DDBJ databases">
        <authorList>
            <person name="Scholz U."/>
            <person name="Mascher M."/>
            <person name="Fiebig A."/>
        </authorList>
    </citation>
    <scope>NUCLEOTIDE SEQUENCE [LARGE SCALE GENOMIC DNA]</scope>
</reference>